<evidence type="ECO:0000256" key="2">
    <source>
        <dbReference type="PROSITE-ProRule" id="PRU00708"/>
    </source>
</evidence>
<dbReference type="InterPro" id="IPR046960">
    <property type="entry name" value="PPR_At4g14850-like_plant"/>
</dbReference>
<dbReference type="PANTHER" id="PTHR47926:SF438">
    <property type="entry name" value="PENTATRICOPEPTIDE REPEAT-CONTAINING PROTEIN"/>
    <property type="match status" value="1"/>
</dbReference>
<accession>A0A5P1FF72</accession>
<name>A0A5P1FF72_ASPOF</name>
<feature type="repeat" description="PPR" evidence="2">
    <location>
        <begin position="273"/>
        <end position="307"/>
    </location>
</feature>
<dbReference type="Gene3D" id="1.25.40.10">
    <property type="entry name" value="Tetratricopeptide repeat domain"/>
    <property type="match status" value="2"/>
</dbReference>
<dbReference type="Pfam" id="PF01535">
    <property type="entry name" value="PPR"/>
    <property type="match status" value="2"/>
</dbReference>
<dbReference type="GO" id="GO:0009451">
    <property type="term" value="P:RNA modification"/>
    <property type="evidence" value="ECO:0007669"/>
    <property type="project" value="InterPro"/>
</dbReference>
<feature type="repeat" description="PPR" evidence="2">
    <location>
        <begin position="308"/>
        <end position="342"/>
    </location>
</feature>
<evidence type="ECO:0000256" key="1">
    <source>
        <dbReference type="ARBA" id="ARBA00022737"/>
    </source>
</evidence>
<dbReference type="PANTHER" id="PTHR47926">
    <property type="entry name" value="PENTATRICOPEPTIDE REPEAT-CONTAINING PROTEIN"/>
    <property type="match status" value="1"/>
</dbReference>
<dbReference type="Pfam" id="PF20431">
    <property type="entry name" value="E_motif"/>
    <property type="match status" value="1"/>
</dbReference>
<keyword evidence="4" id="KW-1185">Reference proteome</keyword>
<dbReference type="InterPro" id="IPR002885">
    <property type="entry name" value="PPR_rpt"/>
</dbReference>
<sequence length="504" mass="55703">MSFKRIHAAYRFISGFGSPASLGRSIKAERKGINKALEILDFVTPKNCDIGRDDSHGRLIRSCLQGLLETGQRKCPKLVKGGEHEKLRSPAEETSRWSSKILAEEGAATLASAVSSCGANGALEEGSQLHGLSLKNGFYGRVPIGTSLISLYAKCGKLDDAHRVFNEMPVKNTVSWTAVISGYAQHRRLETCVYLFNLMGHVSSKPNDFTYASLLSVCTNCASLALGRSFHGQEMKIGYGSYTHVSNALISMYAKCGIIEEACYIFEKLPFKDLISWNSMIFGYAHYGNADQALDLLKEMEKCNILPDAITFLGVLSSCRHAGLLDKGHHCFRLMVKQGIKPELDHYSCIVDLLGRAGLLEEAVDFVEKMPMSPNAVIWGSLLSSCRVHGNVWIGIYAAERRLLLEPGCATTHVQLANLYASVGHWNNVANVRKLMKERGLKTTPGCSWIEIGDKVYGFKAEDGTNSELREMLVMLDTLGDHMESLRYMLRTPLDDVDQIDECQ</sequence>
<evidence type="ECO:0000313" key="3">
    <source>
        <dbReference type="EMBL" id="ONK77008.1"/>
    </source>
</evidence>
<reference evidence="4" key="1">
    <citation type="journal article" date="2017" name="Nat. Commun.">
        <title>The asparagus genome sheds light on the origin and evolution of a young Y chromosome.</title>
        <authorList>
            <person name="Harkess A."/>
            <person name="Zhou J."/>
            <person name="Xu C."/>
            <person name="Bowers J.E."/>
            <person name="Van der Hulst R."/>
            <person name="Ayyampalayam S."/>
            <person name="Mercati F."/>
            <person name="Riccardi P."/>
            <person name="McKain M.R."/>
            <person name="Kakrana A."/>
            <person name="Tang H."/>
            <person name="Ray J."/>
            <person name="Groenendijk J."/>
            <person name="Arikit S."/>
            <person name="Mathioni S.M."/>
            <person name="Nakano M."/>
            <person name="Shan H."/>
            <person name="Telgmann-Rauber A."/>
            <person name="Kanno A."/>
            <person name="Yue Z."/>
            <person name="Chen H."/>
            <person name="Li W."/>
            <person name="Chen Y."/>
            <person name="Xu X."/>
            <person name="Zhang Y."/>
            <person name="Luo S."/>
            <person name="Chen H."/>
            <person name="Gao J."/>
            <person name="Mao Z."/>
            <person name="Pires J.C."/>
            <person name="Luo M."/>
            <person name="Kudrna D."/>
            <person name="Wing R.A."/>
            <person name="Meyers B.C."/>
            <person name="Yi K."/>
            <person name="Kong H."/>
            <person name="Lavrijsen P."/>
            <person name="Sunseri F."/>
            <person name="Falavigna A."/>
            <person name="Ye Y."/>
            <person name="Leebens-Mack J.H."/>
            <person name="Chen G."/>
        </authorList>
    </citation>
    <scope>NUCLEOTIDE SEQUENCE [LARGE SCALE GENOMIC DNA]</scope>
    <source>
        <strain evidence="4">cv. DH0086</strain>
    </source>
</reference>
<dbReference type="FunFam" id="1.25.40.10:FF:000196">
    <property type="entry name" value="Pentatricopeptide repeat-containing protein At4g14850"/>
    <property type="match status" value="1"/>
</dbReference>
<dbReference type="InterPro" id="IPR011990">
    <property type="entry name" value="TPR-like_helical_dom_sf"/>
</dbReference>
<protein>
    <recommendedName>
        <fullName evidence="5">Pentatricopeptide repeat-containing protein</fullName>
    </recommendedName>
</protein>
<feature type="repeat" description="PPR" evidence="2">
    <location>
        <begin position="172"/>
        <end position="206"/>
    </location>
</feature>
<gene>
    <name evidence="3" type="ORF">A4U43_C02F2160</name>
</gene>
<dbReference type="OMA" id="SAHCQII"/>
<dbReference type="Gramene" id="ONK77008">
    <property type="protein sequence ID" value="ONK77008"/>
    <property type="gene ID" value="A4U43_C02F2160"/>
</dbReference>
<dbReference type="NCBIfam" id="TIGR00756">
    <property type="entry name" value="PPR"/>
    <property type="match status" value="4"/>
</dbReference>
<dbReference type="AlphaFoldDB" id="A0A5P1FF72"/>
<dbReference type="InterPro" id="IPR046848">
    <property type="entry name" value="E_motif"/>
</dbReference>
<dbReference type="OrthoDB" id="768257at2759"/>
<dbReference type="Proteomes" id="UP000243459">
    <property type="component" value="Chromosome 2"/>
</dbReference>
<keyword evidence="1" id="KW-0677">Repeat</keyword>
<dbReference type="Pfam" id="PF13041">
    <property type="entry name" value="PPR_2"/>
    <property type="match status" value="2"/>
</dbReference>
<organism evidence="3 4">
    <name type="scientific">Asparagus officinalis</name>
    <name type="common">Garden asparagus</name>
    <dbReference type="NCBI Taxonomy" id="4686"/>
    <lineage>
        <taxon>Eukaryota</taxon>
        <taxon>Viridiplantae</taxon>
        <taxon>Streptophyta</taxon>
        <taxon>Embryophyta</taxon>
        <taxon>Tracheophyta</taxon>
        <taxon>Spermatophyta</taxon>
        <taxon>Magnoliopsida</taxon>
        <taxon>Liliopsida</taxon>
        <taxon>Asparagales</taxon>
        <taxon>Asparagaceae</taxon>
        <taxon>Asparagoideae</taxon>
        <taxon>Asparagus</taxon>
    </lineage>
</organism>
<dbReference type="EMBL" id="CM007382">
    <property type="protein sequence ID" value="ONK77008.1"/>
    <property type="molecule type" value="Genomic_DNA"/>
</dbReference>
<proteinExistence type="predicted"/>
<dbReference type="FunFam" id="1.25.40.10:FF:000378">
    <property type="entry name" value="Pentatricopeptide repeat-containing protein mitochondrial"/>
    <property type="match status" value="1"/>
</dbReference>
<evidence type="ECO:0000313" key="4">
    <source>
        <dbReference type="Proteomes" id="UP000243459"/>
    </source>
</evidence>
<evidence type="ECO:0008006" key="5">
    <source>
        <dbReference type="Google" id="ProtNLM"/>
    </source>
</evidence>
<dbReference type="GO" id="GO:0003723">
    <property type="term" value="F:RNA binding"/>
    <property type="evidence" value="ECO:0007669"/>
    <property type="project" value="InterPro"/>
</dbReference>
<dbReference type="PROSITE" id="PS51375">
    <property type="entry name" value="PPR"/>
    <property type="match status" value="3"/>
</dbReference>